<dbReference type="Pfam" id="PF12784">
    <property type="entry name" value="PDDEXK_2"/>
    <property type="match status" value="1"/>
</dbReference>
<feature type="region of interest" description="Disordered" evidence="1">
    <location>
        <begin position="247"/>
        <end position="279"/>
    </location>
</feature>
<evidence type="ECO:0000313" key="2">
    <source>
        <dbReference type="EMBL" id="VFK38314.1"/>
    </source>
</evidence>
<proteinExistence type="predicted"/>
<organism evidence="2">
    <name type="scientific">Candidatus Kentrum sp. TC</name>
    <dbReference type="NCBI Taxonomy" id="2126339"/>
    <lineage>
        <taxon>Bacteria</taxon>
        <taxon>Pseudomonadati</taxon>
        <taxon>Pseudomonadota</taxon>
        <taxon>Gammaproteobacteria</taxon>
        <taxon>Candidatus Kentrum</taxon>
    </lineage>
</organism>
<evidence type="ECO:0000256" key="1">
    <source>
        <dbReference type="SAM" id="MobiDB-lite"/>
    </source>
</evidence>
<dbReference type="PANTHER" id="PTHR41317:SF1">
    <property type="entry name" value="PD-(D_E)XK NUCLEASE FAMILY TRANSPOSASE"/>
    <property type="match status" value="1"/>
</dbReference>
<gene>
    <name evidence="2" type="ORF">BECKTC1821E_GA0114239_100237</name>
</gene>
<dbReference type="EMBL" id="CAADFT010000002">
    <property type="protein sequence ID" value="VFK38314.1"/>
    <property type="molecule type" value="Genomic_DNA"/>
</dbReference>
<name>A0A450Y9T6_9GAMM</name>
<evidence type="ECO:0008006" key="3">
    <source>
        <dbReference type="Google" id="ProtNLM"/>
    </source>
</evidence>
<accession>A0A450Y9T6</accession>
<reference evidence="2" key="1">
    <citation type="submission" date="2019-02" db="EMBL/GenBank/DDBJ databases">
        <authorList>
            <person name="Gruber-Vodicka R. H."/>
            <person name="Seah K. B. B."/>
        </authorList>
    </citation>
    <scope>NUCLEOTIDE SEQUENCE</scope>
    <source>
        <strain evidence="2">BECK_BZ125</strain>
    </source>
</reference>
<sequence length="309" mass="35617">MTKKPARKIITFDWAIKTVLRDKANFDVLEGFLSALFQRPISILDMLESETNRADESAKYNRVDLLAKLDSGESILVEMQYLSETAYLKRLAYGTAKTIVEHLKLGEPYTNVKKVYSISLLYFDVSRDGDDYIYHGRTEFAGFHTHNPVTLKKSLVGDEIRVGESNIFPEYYLIPLESFPNIIRDDLDQWVWAFKNNEVLDEFTAPGIDALKEKLDYLKMNEREKREYDTFMDYARSAWGMIDNARREGREEGKKEGREEGKKEGREEGKKEGREEGARQKAWEIALVLERQGLSSEQIAKATGMPVAE</sequence>
<dbReference type="AlphaFoldDB" id="A0A450Y9T6"/>
<protein>
    <recommendedName>
        <fullName evidence="3">Rpn family recombination-promoting nuclease/putative transposase</fullName>
    </recommendedName>
</protein>
<dbReference type="InterPro" id="IPR010106">
    <property type="entry name" value="RpnA"/>
</dbReference>
<dbReference type="PANTHER" id="PTHR41317">
    <property type="entry name" value="PD-(D_E)XK NUCLEASE FAMILY TRANSPOSASE"/>
    <property type="match status" value="1"/>
</dbReference>
<dbReference type="NCBIfam" id="TIGR01784">
    <property type="entry name" value="T_den_put_tspse"/>
    <property type="match status" value="1"/>
</dbReference>